<comment type="caution">
    <text evidence="2">The sequence shown here is derived from an EMBL/GenBank/DDBJ whole genome shotgun (WGS) entry which is preliminary data.</text>
</comment>
<dbReference type="AlphaFoldDB" id="A0A016ST63"/>
<evidence type="ECO:0000313" key="2">
    <source>
        <dbReference type="EMBL" id="EYB93571.1"/>
    </source>
</evidence>
<keyword evidence="3" id="KW-1185">Reference proteome</keyword>
<gene>
    <name evidence="2" type="primary">Acey_s0180.g765</name>
    <name evidence="2" type="ORF">Y032_0180g765</name>
</gene>
<dbReference type="Proteomes" id="UP000024635">
    <property type="component" value="Unassembled WGS sequence"/>
</dbReference>
<feature type="region of interest" description="Disordered" evidence="1">
    <location>
        <begin position="1"/>
        <end position="26"/>
    </location>
</feature>
<protein>
    <submittedName>
        <fullName evidence="2">Uncharacterized protein</fullName>
    </submittedName>
</protein>
<reference evidence="3" key="1">
    <citation type="journal article" date="2015" name="Nat. Genet.">
        <title>The genome and transcriptome of the zoonotic hookworm Ancylostoma ceylanicum identify infection-specific gene families.</title>
        <authorList>
            <person name="Schwarz E.M."/>
            <person name="Hu Y."/>
            <person name="Antoshechkin I."/>
            <person name="Miller M.M."/>
            <person name="Sternberg P.W."/>
            <person name="Aroian R.V."/>
        </authorList>
    </citation>
    <scope>NUCLEOTIDE SEQUENCE</scope>
    <source>
        <strain evidence="3">HY135</strain>
    </source>
</reference>
<evidence type="ECO:0000313" key="3">
    <source>
        <dbReference type="Proteomes" id="UP000024635"/>
    </source>
</evidence>
<organism evidence="2 3">
    <name type="scientific">Ancylostoma ceylanicum</name>
    <dbReference type="NCBI Taxonomy" id="53326"/>
    <lineage>
        <taxon>Eukaryota</taxon>
        <taxon>Metazoa</taxon>
        <taxon>Ecdysozoa</taxon>
        <taxon>Nematoda</taxon>
        <taxon>Chromadorea</taxon>
        <taxon>Rhabditida</taxon>
        <taxon>Rhabditina</taxon>
        <taxon>Rhabditomorpha</taxon>
        <taxon>Strongyloidea</taxon>
        <taxon>Ancylostomatidae</taxon>
        <taxon>Ancylostomatinae</taxon>
        <taxon>Ancylostoma</taxon>
    </lineage>
</organism>
<proteinExistence type="predicted"/>
<name>A0A016ST63_9BILA</name>
<accession>A0A016ST63</accession>
<evidence type="ECO:0000256" key="1">
    <source>
        <dbReference type="SAM" id="MobiDB-lite"/>
    </source>
</evidence>
<sequence>MVQTSRYRPSLAKKCGKRQAMGPPWPSSGENVILRILLGHTVRKTQGCRSALAKQWGKYGPADGEVRKAPEQESIEGGWVHPGAAVRMASGYCSADAEVRKSGHTGTRWRDVSAVAQ</sequence>
<dbReference type="EMBL" id="JARK01001516">
    <property type="protein sequence ID" value="EYB93571.1"/>
    <property type="molecule type" value="Genomic_DNA"/>
</dbReference>